<dbReference type="AlphaFoldDB" id="C5B583"/>
<dbReference type="RefSeq" id="WP_012754053.1">
    <property type="nucleotide sequence ID" value="NC_012811.1"/>
</dbReference>
<name>C5B583_METEA</name>
<dbReference type="Proteomes" id="UP000009081">
    <property type="component" value="Plasmid megaplasmid"/>
</dbReference>
<dbReference type="KEGG" id="mea:Mex_2p0773"/>
<proteinExistence type="predicted"/>
<keyword evidence="2" id="KW-1185">Reference proteome</keyword>
<dbReference type="HOGENOM" id="CLU_747647_0_0_5"/>
<reference evidence="1 2" key="1">
    <citation type="journal article" date="2009" name="PLoS ONE">
        <title>Methylobacterium genome sequences: a reference blueprint to investigate microbial metabolism of C1 compounds from natural and industrial sources.</title>
        <authorList>
            <person name="Vuilleumier S."/>
            <person name="Chistoserdova L."/>
            <person name="Lee M.-C."/>
            <person name="Bringel F."/>
            <person name="Lajus A."/>
            <person name="Zhou Y."/>
            <person name="Gourion B."/>
            <person name="Barbe V."/>
            <person name="Chang J."/>
            <person name="Cruveiller S."/>
            <person name="Dossat C."/>
            <person name="Gillett W."/>
            <person name="Gruffaz C."/>
            <person name="Haugen E."/>
            <person name="Hourcade E."/>
            <person name="Levy R."/>
            <person name="Mangenot S."/>
            <person name="Muller E."/>
            <person name="Nadalig T."/>
            <person name="Pagni M."/>
            <person name="Penny C."/>
            <person name="Peyraud R."/>
            <person name="Robinson D.G."/>
            <person name="Roche D."/>
            <person name="Rouy Z."/>
            <person name="Saenampechek C."/>
            <person name="Salvignol G."/>
            <person name="Vallenet D."/>
            <person name="Wu Z."/>
            <person name="Marx C.J."/>
            <person name="Vorholt J.A."/>
            <person name="Olson M.V."/>
            <person name="Kaul R."/>
            <person name="Weissenbach J."/>
            <person name="Medigue C."/>
            <person name="Lidstrom M.E."/>
        </authorList>
    </citation>
    <scope>NUCLEOTIDE SEQUENCE [LARGE SCALE GENOMIC DNA]</scope>
    <source>
        <strain evidence="2">ATCC 14718 / DSM 1338 / JCM 2805 / NCIMB 9133 / AM1</strain>
    </source>
</reference>
<evidence type="ECO:0000313" key="1">
    <source>
        <dbReference type="EMBL" id="ACS43615.1"/>
    </source>
</evidence>
<dbReference type="EMBL" id="CP001511">
    <property type="protein sequence ID" value="ACS43615.1"/>
    <property type="molecule type" value="Genomic_DNA"/>
</dbReference>
<gene>
    <name evidence="1" type="ordered locus">MexAM1_META2p0773</name>
</gene>
<sequence length="370" mass="40916">MSTQKIRIWHPYRADVVRKGQRKPSRMILRAPLDLEVASISRNQIRVVGSAVAGCAHWAKTGGGNGRTVEFRGWNGSLWAPVHRGCGSIEETDVAGWNRIVTGRARGRDLLHDPVLTVHAHRTGRFIDWSAAAPPDEIDGEIVADERIAAAEAAKRLTSDVLLVDGKVWRRAAEPTWAVEQLGLGCYCVYLDAPEPGRHLYRDKAHTAFRANRLPDMLAWCAEIGRMRHRHPETFGPSGHVVEFDPAYLNRDDLVVETCRIGEQVLKVFAERIDKMTVAGVDGYAAARTVHERLASGGCRTDVAAFLEAVDDMTADLRRFDYPDAAASSRDEALKILDFLDLRLRRFEAASLTLAYDDPPPGLSLPSPAA</sequence>
<evidence type="ECO:0000313" key="2">
    <source>
        <dbReference type="Proteomes" id="UP000009081"/>
    </source>
</evidence>
<organism evidence="1 2">
    <name type="scientific">Methylorubrum extorquens (strain ATCC 14718 / DSM 1338 / JCM 2805 / NCIMB 9133 / AM1)</name>
    <name type="common">Methylobacterium extorquens</name>
    <dbReference type="NCBI Taxonomy" id="272630"/>
    <lineage>
        <taxon>Bacteria</taxon>
        <taxon>Pseudomonadati</taxon>
        <taxon>Pseudomonadota</taxon>
        <taxon>Alphaproteobacteria</taxon>
        <taxon>Hyphomicrobiales</taxon>
        <taxon>Methylobacteriaceae</taxon>
        <taxon>Methylorubrum</taxon>
    </lineage>
</organism>
<accession>C5B583</accession>
<geneLocation type="plasmid" evidence="1 2">
    <name>megaplasmid</name>
</geneLocation>
<protein>
    <submittedName>
        <fullName evidence="1">Uncharacterized protein</fullName>
    </submittedName>
</protein>
<keyword evidence="1" id="KW-0614">Plasmid</keyword>